<dbReference type="EMBL" id="JAPQKR010000016">
    <property type="protein sequence ID" value="KAJ5191294.1"/>
    <property type="molecule type" value="Genomic_DNA"/>
</dbReference>
<feature type="domain" description="DUF4246" evidence="2">
    <location>
        <begin position="16"/>
        <end position="87"/>
    </location>
</feature>
<sequence>MSDIHLDNSGAGPLQVPGFGDVPLDYELKIGQSFAHGALPNFPYLEGRATRLTLPEVFMLRLMERVTEIPNWEEDIFDNDVVAQWHADLLSDSKFSGQWDPAYCDEGVDMDLVSLTTWNWCVAELRDKAMDFVVRRYILTLNSDSGVCKSDVFVGKSLHHEFL</sequence>
<dbReference type="Pfam" id="PF21666">
    <property type="entry name" value="DUF4246_N"/>
    <property type="match status" value="1"/>
</dbReference>
<dbReference type="RefSeq" id="XP_058304234.1">
    <property type="nucleotide sequence ID" value="XM_058457335.1"/>
</dbReference>
<reference evidence="3" key="2">
    <citation type="journal article" date="2023" name="IMA Fungus">
        <title>Comparative genomic study of the Penicillium genus elucidates a diverse pangenome and 15 lateral gene transfer events.</title>
        <authorList>
            <person name="Petersen C."/>
            <person name="Sorensen T."/>
            <person name="Nielsen M.R."/>
            <person name="Sondergaard T.E."/>
            <person name="Sorensen J.L."/>
            <person name="Fitzpatrick D.A."/>
            <person name="Frisvad J.C."/>
            <person name="Nielsen K.L."/>
        </authorList>
    </citation>
    <scope>NUCLEOTIDE SEQUENCE</scope>
    <source>
        <strain evidence="3">IBT 15544</strain>
    </source>
</reference>
<comment type="caution">
    <text evidence="3">The sequence shown here is derived from an EMBL/GenBank/DDBJ whole genome shotgun (WGS) entry which is preliminary data.</text>
</comment>
<organism evidence="3 4">
    <name type="scientific">Penicillium cinerascens</name>
    <dbReference type="NCBI Taxonomy" id="70096"/>
    <lineage>
        <taxon>Eukaryota</taxon>
        <taxon>Fungi</taxon>
        <taxon>Dikarya</taxon>
        <taxon>Ascomycota</taxon>
        <taxon>Pezizomycotina</taxon>
        <taxon>Eurotiomycetes</taxon>
        <taxon>Eurotiomycetidae</taxon>
        <taxon>Eurotiales</taxon>
        <taxon>Aspergillaceae</taxon>
        <taxon>Penicillium</taxon>
    </lineage>
</organism>
<dbReference type="GeneID" id="83184636"/>
<gene>
    <name evidence="3" type="ORF">N7498_010279</name>
</gene>
<dbReference type="Pfam" id="PF14033">
    <property type="entry name" value="DUF4246"/>
    <property type="match status" value="1"/>
</dbReference>
<accession>A0A9W9J672</accession>
<dbReference type="Proteomes" id="UP001150904">
    <property type="component" value="Unassembled WGS sequence"/>
</dbReference>
<dbReference type="InterPro" id="IPR025340">
    <property type="entry name" value="DUF4246"/>
</dbReference>
<evidence type="ECO:0000313" key="4">
    <source>
        <dbReference type="Proteomes" id="UP001150904"/>
    </source>
</evidence>
<dbReference type="PANTHER" id="PTHR33119">
    <property type="entry name" value="IFI3P"/>
    <property type="match status" value="1"/>
</dbReference>
<name>A0A9W9J672_9EURO</name>
<reference evidence="3" key="1">
    <citation type="submission" date="2022-12" db="EMBL/GenBank/DDBJ databases">
        <authorList>
            <person name="Petersen C."/>
        </authorList>
    </citation>
    <scope>NUCLEOTIDE SEQUENCE</scope>
    <source>
        <strain evidence="3">IBT 15544</strain>
    </source>
</reference>
<dbReference type="AlphaFoldDB" id="A0A9W9J672"/>
<keyword evidence="4" id="KW-1185">Reference proteome</keyword>
<dbReference type="PANTHER" id="PTHR33119:SF1">
    <property type="entry name" value="FE2OG DIOXYGENASE DOMAIN-CONTAINING PROTEIN"/>
    <property type="match status" value="1"/>
</dbReference>
<dbReference type="InterPro" id="IPR049192">
    <property type="entry name" value="DUF4246_C"/>
</dbReference>
<protein>
    <submittedName>
        <fullName evidence="3">Uncharacterized protein</fullName>
    </submittedName>
</protein>
<evidence type="ECO:0000259" key="1">
    <source>
        <dbReference type="Pfam" id="PF14033"/>
    </source>
</evidence>
<dbReference type="OrthoDB" id="415532at2759"/>
<evidence type="ECO:0000313" key="3">
    <source>
        <dbReference type="EMBL" id="KAJ5191294.1"/>
    </source>
</evidence>
<feature type="domain" description="DUF4246" evidence="1">
    <location>
        <begin position="117"/>
        <end position="162"/>
    </location>
</feature>
<dbReference type="InterPro" id="IPR049207">
    <property type="entry name" value="DUF4246_N"/>
</dbReference>
<evidence type="ECO:0000259" key="2">
    <source>
        <dbReference type="Pfam" id="PF21666"/>
    </source>
</evidence>
<proteinExistence type="predicted"/>